<accession>A0A7I8ISU2</accession>
<gene>
    <name evidence="8" type="ORF">SI7747_06007253</name>
</gene>
<keyword evidence="9" id="KW-1185">Reference proteome</keyword>
<comment type="similarity">
    <text evidence="7">Belongs to the DVL/RTFL small polypeptides family.</text>
</comment>
<evidence type="ECO:0000256" key="7">
    <source>
        <dbReference type="ARBA" id="ARBA00024340"/>
    </source>
</evidence>
<evidence type="ECO:0000256" key="2">
    <source>
        <dbReference type="ARBA" id="ARBA00022473"/>
    </source>
</evidence>
<evidence type="ECO:0000256" key="5">
    <source>
        <dbReference type="ARBA" id="ARBA00022989"/>
    </source>
</evidence>
<dbReference type="GO" id="GO:0048367">
    <property type="term" value="P:shoot system development"/>
    <property type="evidence" value="ECO:0007669"/>
    <property type="project" value="UniProtKB-ARBA"/>
</dbReference>
<evidence type="ECO:0000313" key="9">
    <source>
        <dbReference type="Proteomes" id="UP001189122"/>
    </source>
</evidence>
<reference evidence="8 9" key="1">
    <citation type="submission" date="2019-12" db="EMBL/GenBank/DDBJ databases">
        <authorList>
            <person name="Scholz U."/>
            <person name="Mascher M."/>
            <person name="Fiebig A."/>
        </authorList>
    </citation>
    <scope>NUCLEOTIDE SEQUENCE</scope>
</reference>
<evidence type="ECO:0000256" key="6">
    <source>
        <dbReference type="ARBA" id="ARBA00023136"/>
    </source>
</evidence>
<evidence type="ECO:0000256" key="4">
    <source>
        <dbReference type="ARBA" id="ARBA00022692"/>
    </source>
</evidence>
<keyword evidence="2" id="KW-0217">Developmental protein</keyword>
<sequence length="112" mass="12140">MSAVPSGVSGVSIVGYYCLPSSGNGRLLFSSSSHFYYAPAAAYRSAHRRTRAACGGSAAWWRSQQKTRFYILGRCISMLSAGDHNRLRLSGFHLFVSLYLREPAAEGISSLG</sequence>
<dbReference type="AlphaFoldDB" id="A0A7I8ISU2"/>
<evidence type="ECO:0000256" key="1">
    <source>
        <dbReference type="ARBA" id="ARBA00004162"/>
    </source>
</evidence>
<dbReference type="GO" id="GO:0008285">
    <property type="term" value="P:negative regulation of cell population proliferation"/>
    <property type="evidence" value="ECO:0007669"/>
    <property type="project" value="InterPro"/>
</dbReference>
<dbReference type="GO" id="GO:0005886">
    <property type="term" value="C:plasma membrane"/>
    <property type="evidence" value="ECO:0007669"/>
    <property type="project" value="UniProtKB-SubCell"/>
</dbReference>
<keyword evidence="3" id="KW-1003">Cell membrane</keyword>
<keyword evidence="4" id="KW-0812">Transmembrane</keyword>
<keyword evidence="6" id="KW-0472">Membrane</keyword>
<dbReference type="Proteomes" id="UP001189122">
    <property type="component" value="Unassembled WGS sequence"/>
</dbReference>
<evidence type="ECO:0000313" key="8">
    <source>
        <dbReference type="EMBL" id="CAA2621139.1"/>
    </source>
</evidence>
<dbReference type="EMBL" id="CACRZD030000006">
    <property type="protein sequence ID" value="CAA6660850.1"/>
    <property type="molecule type" value="Genomic_DNA"/>
</dbReference>
<organism evidence="8">
    <name type="scientific">Spirodela intermedia</name>
    <name type="common">Intermediate duckweed</name>
    <dbReference type="NCBI Taxonomy" id="51605"/>
    <lineage>
        <taxon>Eukaryota</taxon>
        <taxon>Viridiplantae</taxon>
        <taxon>Streptophyta</taxon>
        <taxon>Embryophyta</taxon>
        <taxon>Tracheophyta</taxon>
        <taxon>Spermatophyta</taxon>
        <taxon>Magnoliopsida</taxon>
        <taxon>Liliopsida</taxon>
        <taxon>Araceae</taxon>
        <taxon>Lemnoideae</taxon>
        <taxon>Spirodela</taxon>
    </lineage>
</organism>
<proteinExistence type="inferred from homology"/>
<dbReference type="EMBL" id="LR743593">
    <property type="protein sequence ID" value="CAA2621139.1"/>
    <property type="molecule type" value="Genomic_DNA"/>
</dbReference>
<keyword evidence="5" id="KW-1133">Transmembrane helix</keyword>
<dbReference type="InterPro" id="IPR012552">
    <property type="entry name" value="DVL"/>
</dbReference>
<evidence type="ECO:0000256" key="3">
    <source>
        <dbReference type="ARBA" id="ARBA00022475"/>
    </source>
</evidence>
<name>A0A7I8ISU2_SPIIN</name>
<protein>
    <submittedName>
        <fullName evidence="8">Uncharacterized protein</fullName>
    </submittedName>
</protein>
<comment type="subcellular location">
    <subcellularLocation>
        <location evidence="1">Cell membrane</location>
        <topology evidence="1">Single-pass membrane protein</topology>
    </subcellularLocation>
</comment>
<dbReference type="Pfam" id="PF08137">
    <property type="entry name" value="DVL"/>
    <property type="match status" value="1"/>
</dbReference>